<evidence type="ECO:0000313" key="3">
    <source>
        <dbReference type="Proteomes" id="UP000250197"/>
    </source>
</evidence>
<feature type="transmembrane region" description="Helical" evidence="1">
    <location>
        <begin position="168"/>
        <end position="187"/>
    </location>
</feature>
<protein>
    <submittedName>
        <fullName evidence="2">Uncharacterized protein</fullName>
    </submittedName>
</protein>
<dbReference type="AlphaFoldDB" id="A0A2Z2IVV9"/>
<feature type="transmembrane region" description="Helical" evidence="1">
    <location>
        <begin position="12"/>
        <end position="37"/>
    </location>
</feature>
<feature type="transmembrane region" description="Helical" evidence="1">
    <location>
        <begin position="92"/>
        <end position="118"/>
    </location>
</feature>
<sequence>MNLIFATTRSVLSGGAAKVILAFVSLSVVFMSIANALNKGLDQDLALDALVPLAILTTLIIIVGACRFGANAASQGSIGFAYLANNHRFKELFVRVGVITVALNAAAWLGVGLSYLALTAMGVTVDLNSWGNGQEGGAVLRAVLLEWIVYAVLASLTAILIKSSAFSMLIWMLELFILEPFLPVLSIDWVQQIIGGLPGVVVRKMMHAPVLAPGWSVPASCAMLVAWFVILGGITAYQVKRRPVQ</sequence>
<proteinExistence type="predicted"/>
<accession>A0A2Z2IVV9</accession>
<evidence type="ECO:0000256" key="1">
    <source>
        <dbReference type="SAM" id="Phobius"/>
    </source>
</evidence>
<dbReference type="KEGG" id="cstr:CBE89_00705"/>
<feature type="transmembrane region" description="Helical" evidence="1">
    <location>
        <begin position="49"/>
        <end position="71"/>
    </location>
</feature>
<keyword evidence="1" id="KW-1133">Transmembrane helix</keyword>
<evidence type="ECO:0000313" key="2">
    <source>
        <dbReference type="EMBL" id="ART20190.1"/>
    </source>
</evidence>
<dbReference type="EMBL" id="CP021252">
    <property type="protein sequence ID" value="ART20190.1"/>
    <property type="molecule type" value="Genomic_DNA"/>
</dbReference>
<keyword evidence="1" id="KW-0472">Membrane</keyword>
<keyword evidence="1" id="KW-0812">Transmembrane</keyword>
<gene>
    <name evidence="2" type="ORF">CBE89_00705</name>
</gene>
<feature type="transmembrane region" description="Helical" evidence="1">
    <location>
        <begin position="215"/>
        <end position="237"/>
    </location>
</feature>
<name>A0A2Z2IVV9_CORST</name>
<reference evidence="2 3" key="1">
    <citation type="submission" date="2017-05" db="EMBL/GenBank/DDBJ databases">
        <title>Complete genome sequence of Corynebacterium striatum KC-Na-1 isolated from Neophocaena asiaeorientalis in Korea.</title>
        <authorList>
            <person name="Kim J.H."/>
            <person name="Lee K."/>
        </authorList>
    </citation>
    <scope>NUCLEOTIDE SEQUENCE [LARGE SCALE GENOMIC DNA]</scope>
    <source>
        <strain evidence="2 3">KC-Na-01</strain>
    </source>
</reference>
<feature type="transmembrane region" description="Helical" evidence="1">
    <location>
        <begin position="138"/>
        <end position="161"/>
    </location>
</feature>
<dbReference type="Proteomes" id="UP000250197">
    <property type="component" value="Chromosome"/>
</dbReference>
<organism evidence="2 3">
    <name type="scientific">Corynebacterium striatum</name>
    <dbReference type="NCBI Taxonomy" id="43770"/>
    <lineage>
        <taxon>Bacteria</taxon>
        <taxon>Bacillati</taxon>
        <taxon>Actinomycetota</taxon>
        <taxon>Actinomycetes</taxon>
        <taxon>Mycobacteriales</taxon>
        <taxon>Corynebacteriaceae</taxon>
        <taxon>Corynebacterium</taxon>
    </lineage>
</organism>